<evidence type="ECO:0000256" key="1">
    <source>
        <dbReference type="SAM" id="Phobius"/>
    </source>
</evidence>
<feature type="transmembrane region" description="Helical" evidence="1">
    <location>
        <begin position="101"/>
        <end position="122"/>
    </location>
</feature>
<keyword evidence="3" id="KW-1185">Reference proteome</keyword>
<accession>A0A640VN98</accession>
<dbReference type="EMBL" id="BLIV01000002">
    <property type="protein sequence ID" value="GFE49217.1"/>
    <property type="molecule type" value="Genomic_DNA"/>
</dbReference>
<keyword evidence="1" id="KW-0472">Membrane</keyword>
<sequence>MTDDQATRGAKWCAFLKRWVLRVLSFHLIFAVVYIFVLVPGALIVVIFLPPLIFIMLEVWLLSMPDILTQYPFAGIPTAVSITGTGAIFWGLRWWRLNWHGAMAIAMICGVFLFGHTGNLIVEPIKIEEAKRLGASCISGGSFFSHVPLWQGWDMHHSYAYGSAFVDGQTYLWSYTEIAYAAPFAHDGPFDGCRPLPE</sequence>
<dbReference type="AlphaFoldDB" id="A0A640VN98"/>
<reference evidence="2 3" key="1">
    <citation type="submission" date="2019-12" db="EMBL/GenBank/DDBJ databases">
        <title>Roseobacter cerasinus sp. nov., isolated from seawater around aquaculture.</title>
        <authorList>
            <person name="Muramatsu S."/>
            <person name="Takabe Y."/>
            <person name="Mori K."/>
            <person name="Takaichi S."/>
            <person name="Hanada S."/>
        </authorList>
    </citation>
    <scope>NUCLEOTIDE SEQUENCE [LARGE SCALE GENOMIC DNA]</scope>
    <source>
        <strain evidence="2 3">AI77</strain>
    </source>
</reference>
<dbReference type="Proteomes" id="UP000436522">
    <property type="component" value="Unassembled WGS sequence"/>
</dbReference>
<evidence type="ECO:0000313" key="2">
    <source>
        <dbReference type="EMBL" id="GFE49217.1"/>
    </source>
</evidence>
<keyword evidence="1" id="KW-0812">Transmembrane</keyword>
<dbReference type="RefSeq" id="WP_159975100.1">
    <property type="nucleotide sequence ID" value="NZ_BLIV01000002.1"/>
</dbReference>
<comment type="caution">
    <text evidence="2">The sequence shown here is derived from an EMBL/GenBank/DDBJ whole genome shotgun (WGS) entry which is preliminary data.</text>
</comment>
<feature type="transmembrane region" description="Helical" evidence="1">
    <location>
        <begin position="19"/>
        <end position="37"/>
    </location>
</feature>
<evidence type="ECO:0000313" key="3">
    <source>
        <dbReference type="Proteomes" id="UP000436522"/>
    </source>
</evidence>
<keyword evidence="1" id="KW-1133">Transmembrane helix</keyword>
<organism evidence="2 3">
    <name type="scientific">Roseobacter cerasinus</name>
    <dbReference type="NCBI Taxonomy" id="2602289"/>
    <lineage>
        <taxon>Bacteria</taxon>
        <taxon>Pseudomonadati</taxon>
        <taxon>Pseudomonadota</taxon>
        <taxon>Alphaproteobacteria</taxon>
        <taxon>Rhodobacterales</taxon>
        <taxon>Roseobacteraceae</taxon>
        <taxon>Roseobacter</taxon>
    </lineage>
</organism>
<feature type="transmembrane region" description="Helical" evidence="1">
    <location>
        <begin position="74"/>
        <end position="95"/>
    </location>
</feature>
<name>A0A640VN98_9RHOB</name>
<feature type="transmembrane region" description="Helical" evidence="1">
    <location>
        <begin position="43"/>
        <end position="62"/>
    </location>
</feature>
<proteinExistence type="predicted"/>
<gene>
    <name evidence="2" type="ORF">So717_09700</name>
</gene>
<protein>
    <submittedName>
        <fullName evidence="2">Uncharacterized protein</fullName>
    </submittedName>
</protein>